<evidence type="ECO:0000256" key="1">
    <source>
        <dbReference type="SAM" id="MobiDB-lite"/>
    </source>
</evidence>
<dbReference type="EMBL" id="CP002665">
    <property type="protein sequence ID" value="AEI10652.1"/>
    <property type="molecule type" value="Genomic_DNA"/>
</dbReference>
<dbReference type="PANTHER" id="PTHR30157:SF0">
    <property type="entry name" value="NADPH-DEPENDENT FERRIC-CHELATE REDUCTASE"/>
    <property type="match status" value="1"/>
</dbReference>
<dbReference type="HOGENOM" id="CLU_040923_2_0_11"/>
<proteinExistence type="predicted"/>
<keyword evidence="4" id="KW-1185">Reference proteome</keyword>
<dbReference type="InterPro" id="IPR039261">
    <property type="entry name" value="FNR_nucleotide-bd"/>
</dbReference>
<evidence type="ECO:0000313" key="4">
    <source>
        <dbReference type="Proteomes" id="UP000000485"/>
    </source>
</evidence>
<dbReference type="PROSITE" id="PS51384">
    <property type="entry name" value="FAD_FR"/>
    <property type="match status" value="1"/>
</dbReference>
<dbReference type="AlphaFoldDB" id="F8A2T5"/>
<evidence type="ECO:0000313" key="3">
    <source>
        <dbReference type="EMBL" id="AEI10652.1"/>
    </source>
</evidence>
<dbReference type="Gene3D" id="2.40.30.10">
    <property type="entry name" value="Translation factors"/>
    <property type="match status" value="1"/>
</dbReference>
<reference evidence="4" key="1">
    <citation type="submission" date="2011-04" db="EMBL/GenBank/DDBJ databases">
        <title>Complete sequence of Cellvibrio gilvus ATCC 13127.</title>
        <authorList>
            <person name="Lucas S."/>
            <person name="Han J."/>
            <person name="Lapidus A."/>
            <person name="Cheng J.-F."/>
            <person name="Goodwin L."/>
            <person name="Pitluck S."/>
            <person name="Peters L."/>
            <person name="Munk A."/>
            <person name="Detter J.C."/>
            <person name="Han C."/>
            <person name="Tapia R."/>
            <person name="Land M."/>
            <person name="Hauser L."/>
            <person name="Kyrpides N."/>
            <person name="Ivanova N."/>
            <person name="Ovchinnikova G."/>
            <person name="Pagani I."/>
            <person name="Mead D."/>
            <person name="Brumm P."/>
            <person name="Woyke T."/>
        </authorList>
    </citation>
    <scope>NUCLEOTIDE SEQUENCE [LARGE SCALE GENOMIC DNA]</scope>
    <source>
        <strain evidence="4">ATCC 13127 / NRRL B-14078</strain>
    </source>
</reference>
<organism evidence="3 4">
    <name type="scientific">Cellulomonas gilvus (strain ATCC 13127 / NRRL B-14078)</name>
    <name type="common">Cellvibrio gilvus</name>
    <dbReference type="NCBI Taxonomy" id="593907"/>
    <lineage>
        <taxon>Bacteria</taxon>
        <taxon>Bacillati</taxon>
        <taxon>Actinomycetota</taxon>
        <taxon>Actinomycetes</taxon>
        <taxon>Micrococcales</taxon>
        <taxon>Cellulomonadaceae</taxon>
        <taxon>Cellulomonas</taxon>
    </lineage>
</organism>
<gene>
    <name evidence="3" type="ordered locus">Celgi_0120</name>
</gene>
<dbReference type="KEGG" id="cga:Celgi_0120"/>
<dbReference type="InterPro" id="IPR039374">
    <property type="entry name" value="SIP_fam"/>
</dbReference>
<sequence>MPAYSAPVTATQTEPQPSSTATSTEQSQAPAAQPFRAFAVTVAAIQRVCPSVLRVTFTGEDLDRFADNGFDQRIKFFLPLECGYGELLDLTASGDWYGRWRELPDERRHPIRTYTARTVRPHARELDVDIVLHGDHGPASRWALQARPGSELVILGPNADAVGPHGGVDFVPPLRTDQFLLAGDETALPAIAAILERMPADACGEALIEMPHPEDRMDLGAPAGVTVHWLGRDGAPHGSLLDPAVRAAAARVLPRGDGGELVDVPWTHASDDDVWEVPVDYSTYSALRETAPVYAWLAGESGVIRGLRRHLVTELGIDRKSVAFMGYWRQGRSEAN</sequence>
<dbReference type="InterPro" id="IPR017927">
    <property type="entry name" value="FAD-bd_FR_type"/>
</dbReference>
<dbReference type="GO" id="GO:0016491">
    <property type="term" value="F:oxidoreductase activity"/>
    <property type="evidence" value="ECO:0007669"/>
    <property type="project" value="InterPro"/>
</dbReference>
<dbReference type="CDD" id="cd06193">
    <property type="entry name" value="siderophore_interacting"/>
    <property type="match status" value="1"/>
</dbReference>
<feature type="region of interest" description="Disordered" evidence="1">
    <location>
        <begin position="1"/>
        <end position="29"/>
    </location>
</feature>
<feature type="domain" description="FAD-binding FR-type" evidence="2">
    <location>
        <begin position="35"/>
        <end position="164"/>
    </location>
</feature>
<name>F8A2T5_CELGA</name>
<dbReference type="InterPro" id="IPR013113">
    <property type="entry name" value="SIP_FAD-bd"/>
</dbReference>
<dbReference type="SUPFAM" id="SSF63380">
    <property type="entry name" value="Riboflavin synthase domain-like"/>
    <property type="match status" value="1"/>
</dbReference>
<dbReference type="Proteomes" id="UP000000485">
    <property type="component" value="Chromosome"/>
</dbReference>
<dbReference type="eggNOG" id="COG2375">
    <property type="taxonomic scope" value="Bacteria"/>
</dbReference>
<dbReference type="Pfam" id="PF08021">
    <property type="entry name" value="FAD_binding_9"/>
    <property type="match status" value="1"/>
</dbReference>
<dbReference type="PANTHER" id="PTHR30157">
    <property type="entry name" value="FERRIC REDUCTASE, NADPH-DEPENDENT"/>
    <property type="match status" value="1"/>
</dbReference>
<dbReference type="InterPro" id="IPR017938">
    <property type="entry name" value="Riboflavin_synthase-like_b-brl"/>
</dbReference>
<protein>
    <submittedName>
        <fullName evidence="3">Siderophore-interacting protein</fullName>
    </submittedName>
</protein>
<accession>F8A2T5</accession>
<evidence type="ECO:0000259" key="2">
    <source>
        <dbReference type="PROSITE" id="PS51384"/>
    </source>
</evidence>
<dbReference type="InterPro" id="IPR007037">
    <property type="entry name" value="SIP_rossman_dom"/>
</dbReference>
<dbReference type="Pfam" id="PF04954">
    <property type="entry name" value="SIP"/>
    <property type="match status" value="1"/>
</dbReference>
<dbReference type="STRING" id="593907.Celgi_0120"/>
<feature type="compositionally biased region" description="Low complexity" evidence="1">
    <location>
        <begin position="11"/>
        <end position="29"/>
    </location>
</feature>
<dbReference type="Gene3D" id="3.40.50.80">
    <property type="entry name" value="Nucleotide-binding domain of ferredoxin-NADP reductase (FNR) module"/>
    <property type="match status" value="1"/>
</dbReference>